<gene>
    <name evidence="2" type="ORF">GCM10007096_26030</name>
</gene>
<dbReference type="AlphaFoldDB" id="A0A8J2ZXD7"/>
<keyword evidence="1" id="KW-0812">Transmembrane</keyword>
<organism evidence="2 3">
    <name type="scientific">Pullulanibacillus pueri</name>
    <dbReference type="NCBI Taxonomy" id="1437324"/>
    <lineage>
        <taxon>Bacteria</taxon>
        <taxon>Bacillati</taxon>
        <taxon>Bacillota</taxon>
        <taxon>Bacilli</taxon>
        <taxon>Bacillales</taxon>
        <taxon>Sporolactobacillaceae</taxon>
        <taxon>Pullulanibacillus</taxon>
    </lineage>
</organism>
<dbReference type="RefSeq" id="WP_188497805.1">
    <property type="nucleotide sequence ID" value="NZ_BMFV01000019.1"/>
</dbReference>
<reference evidence="2" key="1">
    <citation type="journal article" date="2014" name="Int. J. Syst. Evol. Microbiol.">
        <title>Complete genome sequence of Corynebacterium casei LMG S-19264T (=DSM 44701T), isolated from a smear-ripened cheese.</title>
        <authorList>
            <consortium name="US DOE Joint Genome Institute (JGI-PGF)"/>
            <person name="Walter F."/>
            <person name="Albersmeier A."/>
            <person name="Kalinowski J."/>
            <person name="Ruckert C."/>
        </authorList>
    </citation>
    <scope>NUCLEOTIDE SEQUENCE</scope>
    <source>
        <strain evidence="2">CGMCC 1.12777</strain>
    </source>
</reference>
<name>A0A8J2ZXD7_9BACL</name>
<protein>
    <submittedName>
        <fullName evidence="2">Uncharacterized protein</fullName>
    </submittedName>
</protein>
<feature type="transmembrane region" description="Helical" evidence="1">
    <location>
        <begin position="30"/>
        <end position="49"/>
    </location>
</feature>
<proteinExistence type="predicted"/>
<accession>A0A8J2ZXD7</accession>
<reference evidence="2" key="2">
    <citation type="submission" date="2020-09" db="EMBL/GenBank/DDBJ databases">
        <authorList>
            <person name="Sun Q."/>
            <person name="Zhou Y."/>
        </authorList>
    </citation>
    <scope>NUCLEOTIDE SEQUENCE</scope>
    <source>
        <strain evidence="2">CGMCC 1.12777</strain>
    </source>
</reference>
<feature type="transmembrane region" description="Helical" evidence="1">
    <location>
        <begin position="5"/>
        <end position="24"/>
    </location>
</feature>
<comment type="caution">
    <text evidence="2">The sequence shown here is derived from an EMBL/GenBank/DDBJ whole genome shotgun (WGS) entry which is preliminary data.</text>
</comment>
<keyword evidence="3" id="KW-1185">Reference proteome</keyword>
<evidence type="ECO:0000313" key="2">
    <source>
        <dbReference type="EMBL" id="GGH83989.1"/>
    </source>
</evidence>
<evidence type="ECO:0000256" key="1">
    <source>
        <dbReference type="SAM" id="Phobius"/>
    </source>
</evidence>
<dbReference type="EMBL" id="BMFV01000019">
    <property type="protein sequence ID" value="GGH83989.1"/>
    <property type="molecule type" value="Genomic_DNA"/>
</dbReference>
<sequence>MKGIFILLSLLATVVTFCFYFLALMDLQPLVISGPLFFLSILVTIRLITYRKKRSI</sequence>
<keyword evidence="1" id="KW-1133">Transmembrane helix</keyword>
<keyword evidence="1" id="KW-0472">Membrane</keyword>
<evidence type="ECO:0000313" key="3">
    <source>
        <dbReference type="Proteomes" id="UP000656813"/>
    </source>
</evidence>
<dbReference type="Proteomes" id="UP000656813">
    <property type="component" value="Unassembled WGS sequence"/>
</dbReference>